<dbReference type="SUPFAM" id="SSF55729">
    <property type="entry name" value="Acyl-CoA N-acyltransferases (Nat)"/>
    <property type="match status" value="1"/>
</dbReference>
<comment type="caution">
    <text evidence="1">The sequence shown here is derived from an EMBL/GenBank/DDBJ whole genome shotgun (WGS) entry which is preliminary data.</text>
</comment>
<gene>
    <name evidence="1" type="ORF">SDC9_103463</name>
</gene>
<dbReference type="AlphaFoldDB" id="A0A645B4K4"/>
<dbReference type="InterPro" id="IPR016181">
    <property type="entry name" value="Acyl_CoA_acyltransferase"/>
</dbReference>
<evidence type="ECO:0008006" key="2">
    <source>
        <dbReference type="Google" id="ProtNLM"/>
    </source>
</evidence>
<protein>
    <recommendedName>
        <fullName evidence="2">N-acetyltransferase domain-containing protein</fullName>
    </recommendedName>
</protein>
<organism evidence="1">
    <name type="scientific">bioreactor metagenome</name>
    <dbReference type="NCBI Taxonomy" id="1076179"/>
    <lineage>
        <taxon>unclassified sequences</taxon>
        <taxon>metagenomes</taxon>
        <taxon>ecological metagenomes</taxon>
    </lineage>
</organism>
<name>A0A645B4K4_9ZZZZ</name>
<proteinExistence type="predicted"/>
<dbReference type="Gene3D" id="3.40.630.30">
    <property type="match status" value="1"/>
</dbReference>
<sequence>MNRNNDNINVTIRLASLNDAPDIAKIHSRSWEAAYHAILPTEYIKKQCEKRPEQWKHILSFENTSHYVIEKDGKAAGMFSV</sequence>
<evidence type="ECO:0000313" key="1">
    <source>
        <dbReference type="EMBL" id="MPM56654.1"/>
    </source>
</evidence>
<accession>A0A645B4K4</accession>
<reference evidence="1" key="1">
    <citation type="submission" date="2019-08" db="EMBL/GenBank/DDBJ databases">
        <authorList>
            <person name="Kucharzyk K."/>
            <person name="Murdoch R.W."/>
            <person name="Higgins S."/>
            <person name="Loffler F."/>
        </authorList>
    </citation>
    <scope>NUCLEOTIDE SEQUENCE</scope>
</reference>
<dbReference type="EMBL" id="VSSQ01015865">
    <property type="protein sequence ID" value="MPM56654.1"/>
    <property type="molecule type" value="Genomic_DNA"/>
</dbReference>